<evidence type="ECO:0008006" key="3">
    <source>
        <dbReference type="Google" id="ProtNLM"/>
    </source>
</evidence>
<name>A0A7V2F6K8_RHOMR</name>
<accession>A0A7V2F6K8</accession>
<dbReference type="AlphaFoldDB" id="A0A7V2F6K8"/>
<proteinExistence type="predicted"/>
<gene>
    <name evidence="2" type="ORF">ENO59_05845</name>
</gene>
<comment type="caution">
    <text evidence="2">The sequence shown here is derived from an EMBL/GenBank/DDBJ whole genome shotgun (WGS) entry which is preliminary data.</text>
</comment>
<evidence type="ECO:0000313" key="2">
    <source>
        <dbReference type="EMBL" id="HER96023.1"/>
    </source>
</evidence>
<evidence type="ECO:0000256" key="1">
    <source>
        <dbReference type="SAM" id="MobiDB-lite"/>
    </source>
</evidence>
<reference evidence="2" key="1">
    <citation type="journal article" date="2020" name="mSystems">
        <title>Genome- and Community-Level Interaction Insights into Carbon Utilization and Element Cycling Functions of Hydrothermarchaeota in Hydrothermal Sediment.</title>
        <authorList>
            <person name="Zhou Z."/>
            <person name="Liu Y."/>
            <person name="Xu W."/>
            <person name="Pan J."/>
            <person name="Luo Z.H."/>
            <person name="Li M."/>
        </authorList>
    </citation>
    <scope>NUCLEOTIDE SEQUENCE [LARGE SCALE GENOMIC DNA]</scope>
    <source>
        <strain evidence="2">SpSt-143</strain>
    </source>
</reference>
<protein>
    <recommendedName>
        <fullName evidence="3">Anti-sigma-28 factor FlgM C-terminal domain-containing protein</fullName>
    </recommendedName>
</protein>
<dbReference type="EMBL" id="DSGB01000004">
    <property type="protein sequence ID" value="HER96023.1"/>
    <property type="molecule type" value="Genomic_DNA"/>
</dbReference>
<feature type="compositionally biased region" description="Basic and acidic residues" evidence="1">
    <location>
        <begin position="1"/>
        <end position="18"/>
    </location>
</feature>
<feature type="compositionally biased region" description="Basic and acidic residues" evidence="1">
    <location>
        <begin position="46"/>
        <end position="57"/>
    </location>
</feature>
<feature type="region of interest" description="Disordered" evidence="1">
    <location>
        <begin position="1"/>
        <end position="66"/>
    </location>
</feature>
<sequence>MDIRDIKGGGAHRLDPLQREALSTARRIDEGDRPSTTPQAPEGSAVEDRVELSEAARKAAQQANETPAIEFAREALRSTPSLSPERVAAILRSLQAGYYMQPEVIKQIAQRLVEEMLAENLVPPMK</sequence>
<organism evidence="2">
    <name type="scientific">Rhodothermus marinus</name>
    <name type="common">Rhodothermus obamensis</name>
    <dbReference type="NCBI Taxonomy" id="29549"/>
    <lineage>
        <taxon>Bacteria</taxon>
        <taxon>Pseudomonadati</taxon>
        <taxon>Rhodothermota</taxon>
        <taxon>Rhodothermia</taxon>
        <taxon>Rhodothermales</taxon>
        <taxon>Rhodothermaceae</taxon>
        <taxon>Rhodothermus</taxon>
    </lineage>
</organism>